<reference evidence="3 4" key="1">
    <citation type="submission" date="2018-11" db="EMBL/GenBank/DDBJ databases">
        <title>Sequencing the genomes of 1000 actinobacteria strains.</title>
        <authorList>
            <person name="Klenk H.-P."/>
        </authorList>
    </citation>
    <scope>NUCLEOTIDE SEQUENCE [LARGE SCALE GENOMIC DNA]</scope>
    <source>
        <strain evidence="3 4">DSM 10546</strain>
    </source>
</reference>
<dbReference type="EMBL" id="RKHG01000001">
    <property type="protein sequence ID" value="ROR55123.1"/>
    <property type="molecule type" value="Genomic_DNA"/>
</dbReference>
<dbReference type="GO" id="GO:0003676">
    <property type="term" value="F:nucleic acid binding"/>
    <property type="evidence" value="ECO:0007669"/>
    <property type="project" value="InterPro"/>
</dbReference>
<dbReference type="Proteomes" id="UP000275749">
    <property type="component" value="Unassembled WGS sequence"/>
</dbReference>
<dbReference type="InterPro" id="IPR036397">
    <property type="entry name" value="RNaseH_sf"/>
</dbReference>
<dbReference type="AlphaFoldDB" id="A0A3N1ZWA0"/>
<organism evidence="3 4">
    <name type="scientific">Luteococcus japonicus</name>
    <dbReference type="NCBI Taxonomy" id="33984"/>
    <lineage>
        <taxon>Bacteria</taxon>
        <taxon>Bacillati</taxon>
        <taxon>Actinomycetota</taxon>
        <taxon>Actinomycetes</taxon>
        <taxon>Propionibacteriales</taxon>
        <taxon>Propionibacteriaceae</taxon>
        <taxon>Luteococcus</taxon>
    </lineage>
</organism>
<gene>
    <name evidence="3" type="ORF">EDD41_2377</name>
</gene>
<evidence type="ECO:0000313" key="4">
    <source>
        <dbReference type="Proteomes" id="UP000275749"/>
    </source>
</evidence>
<sequence length="705" mass="79899">MTARVLLDPGQRVLTNRGIGIVERIERDGVTIVLPHGQDAFIDWGSLVVSPFTDGELQAQEVSLSPWWEGLPEAARTEALERMRVVLEILTGFRSGHASLAEPGEPFEPFGPGYGAHEKTQRMLMAKQLERHGQKVTQRTIFTWLRAWEREGLRGLVDGRRARPVGNFERLPDDFKAAVDDVLTPFDGDVSTVNRTELERRAWLGLRQRGLPRDAVPERLAKEYISLRYKALGNNPRGHKATKVRARAGRTSFPAIHPSHVCMDVTRADNLVYDPVLAKPVSVEIITVLSVSTRVVLACRVVPRSASSVEAGLALYDTMRPFSLHVTGTKVTDWAWAGLPQSLQMTRASTGHSYVNMRPDLQGEHHIPSVEPTAVRTDHGAIFVSAHFQALLRDFAIDYLPSRVGASTDNSFVERWHETLQRALQELPGYKGRNVKERGRFVAKQVLLTASELETHLHKFIALDYHRAPHDGLLIPQQRDARWTPIEFFDIQLAATGRIDVPQHPDLIYQFLPIVWLTPRHSGVEYRNLTYDAAVLDEPRVMRTGRFQPHSRKVPFHTDPRDVSRLWFRDPDTDRIHEIPWRGRHLLNAPMTNRMRDRALELLRERDGRKLRRSTATHQIIDALGQLTTPKTADEWATDMAATRLRWEQAQRDHDEVMAAHQRMALEPRADVTSHDLPAPTAPAQTTWWAGTGPWPSLDEPNPGE</sequence>
<dbReference type="InterPro" id="IPR012337">
    <property type="entry name" value="RNaseH-like_sf"/>
</dbReference>
<proteinExistence type="predicted"/>
<dbReference type="RefSeq" id="WP_123576022.1">
    <property type="nucleotide sequence ID" value="NZ_RKHG01000001.1"/>
</dbReference>
<comment type="caution">
    <text evidence="3">The sequence shown here is derived from an EMBL/GenBank/DDBJ whole genome shotgun (WGS) entry which is preliminary data.</text>
</comment>
<evidence type="ECO:0000256" key="1">
    <source>
        <dbReference type="SAM" id="MobiDB-lite"/>
    </source>
</evidence>
<accession>A0A3N1ZWA0</accession>
<dbReference type="PROSITE" id="PS50994">
    <property type="entry name" value="INTEGRASE"/>
    <property type="match status" value="1"/>
</dbReference>
<protein>
    <submittedName>
        <fullName evidence="3">Integrase-like protein</fullName>
    </submittedName>
</protein>
<dbReference type="GO" id="GO:0015074">
    <property type="term" value="P:DNA integration"/>
    <property type="evidence" value="ECO:0007669"/>
    <property type="project" value="InterPro"/>
</dbReference>
<name>A0A3N1ZWA0_9ACTN</name>
<feature type="region of interest" description="Disordered" evidence="1">
    <location>
        <begin position="673"/>
        <end position="705"/>
    </location>
</feature>
<evidence type="ECO:0000313" key="3">
    <source>
        <dbReference type="EMBL" id="ROR55123.1"/>
    </source>
</evidence>
<dbReference type="Gene3D" id="3.30.420.10">
    <property type="entry name" value="Ribonuclease H-like superfamily/Ribonuclease H"/>
    <property type="match status" value="1"/>
</dbReference>
<dbReference type="InterPro" id="IPR001584">
    <property type="entry name" value="Integrase_cat-core"/>
</dbReference>
<evidence type="ECO:0000259" key="2">
    <source>
        <dbReference type="PROSITE" id="PS50994"/>
    </source>
</evidence>
<feature type="domain" description="Integrase catalytic" evidence="2">
    <location>
        <begin position="250"/>
        <end position="493"/>
    </location>
</feature>
<feature type="compositionally biased region" description="Low complexity" evidence="1">
    <location>
        <begin position="678"/>
        <end position="693"/>
    </location>
</feature>
<dbReference type="SUPFAM" id="SSF53098">
    <property type="entry name" value="Ribonuclease H-like"/>
    <property type="match status" value="2"/>
</dbReference>